<dbReference type="SUPFAM" id="SSF53335">
    <property type="entry name" value="S-adenosyl-L-methionine-dependent methyltransferases"/>
    <property type="match status" value="1"/>
</dbReference>
<dbReference type="Pfam" id="PF05711">
    <property type="entry name" value="TylF"/>
    <property type="match status" value="1"/>
</dbReference>
<name>A0ABS1KXH0_9BACT</name>
<gene>
    <name evidence="1" type="ORF">JI741_22570</name>
</gene>
<proteinExistence type="predicted"/>
<evidence type="ECO:0000313" key="1">
    <source>
        <dbReference type="EMBL" id="MBL0744035.1"/>
    </source>
</evidence>
<sequence length="250" mass="28224">MLRKIYNAIRGRKKAPKSAVQKSVPLDIGAFEAEVFGKVTPYTMTSIDRVKCLIDSVNYITKNRIEGDFVECGVWKGGSVMAMAYTLIESKDTSRKIHLYDTFDGMSAPTDMDEDLKGVKASERLASESKETSWGWAYSPIDEVQKNIASTGYPASNFNFIKGKAEDTIPSNVPSKIALLRLDTDWYESTRVEMEYLFPRLAKGGILIIDDYGHWKGCRKAIDEYLEKNKIQIFLSRIDYTGRVAVKLND</sequence>
<protein>
    <submittedName>
        <fullName evidence="1">Class I SAM-dependent methyltransferase</fullName>
    </submittedName>
</protein>
<keyword evidence="1" id="KW-0808">Transferase</keyword>
<dbReference type="GO" id="GO:0008168">
    <property type="term" value="F:methyltransferase activity"/>
    <property type="evidence" value="ECO:0007669"/>
    <property type="project" value="UniProtKB-KW"/>
</dbReference>
<reference evidence="1 2" key="1">
    <citation type="submission" date="2021-01" db="EMBL/GenBank/DDBJ databases">
        <title>Chryseolinea sp. Jin1 Genome sequencing and assembly.</title>
        <authorList>
            <person name="Kim I."/>
        </authorList>
    </citation>
    <scope>NUCLEOTIDE SEQUENCE [LARGE SCALE GENOMIC DNA]</scope>
    <source>
        <strain evidence="1 2">Jin1</strain>
    </source>
</reference>
<keyword evidence="2" id="KW-1185">Reference proteome</keyword>
<dbReference type="InterPro" id="IPR029063">
    <property type="entry name" value="SAM-dependent_MTases_sf"/>
</dbReference>
<dbReference type="PANTHER" id="PTHR40036">
    <property type="entry name" value="MACROCIN O-METHYLTRANSFERASE"/>
    <property type="match status" value="1"/>
</dbReference>
<dbReference type="RefSeq" id="WP_202013686.1">
    <property type="nucleotide sequence ID" value="NZ_JAERRB010000009.1"/>
</dbReference>
<dbReference type="Proteomes" id="UP000613030">
    <property type="component" value="Unassembled WGS sequence"/>
</dbReference>
<dbReference type="GO" id="GO:0032259">
    <property type="term" value="P:methylation"/>
    <property type="evidence" value="ECO:0007669"/>
    <property type="project" value="UniProtKB-KW"/>
</dbReference>
<keyword evidence="1" id="KW-0489">Methyltransferase</keyword>
<organism evidence="1 2">
    <name type="scientific">Chryseolinea lacunae</name>
    <dbReference type="NCBI Taxonomy" id="2801331"/>
    <lineage>
        <taxon>Bacteria</taxon>
        <taxon>Pseudomonadati</taxon>
        <taxon>Bacteroidota</taxon>
        <taxon>Cytophagia</taxon>
        <taxon>Cytophagales</taxon>
        <taxon>Fulvivirgaceae</taxon>
        <taxon>Chryseolinea</taxon>
    </lineage>
</organism>
<dbReference type="Gene3D" id="3.40.50.150">
    <property type="entry name" value="Vaccinia Virus protein VP39"/>
    <property type="match status" value="1"/>
</dbReference>
<dbReference type="PANTHER" id="PTHR40036:SF1">
    <property type="entry name" value="MACROCIN O-METHYLTRANSFERASE"/>
    <property type="match status" value="1"/>
</dbReference>
<accession>A0ABS1KXH0</accession>
<dbReference type="EMBL" id="JAERRB010000009">
    <property type="protein sequence ID" value="MBL0744035.1"/>
    <property type="molecule type" value="Genomic_DNA"/>
</dbReference>
<comment type="caution">
    <text evidence="1">The sequence shown here is derived from an EMBL/GenBank/DDBJ whole genome shotgun (WGS) entry which is preliminary data.</text>
</comment>
<evidence type="ECO:0000313" key="2">
    <source>
        <dbReference type="Proteomes" id="UP000613030"/>
    </source>
</evidence>
<dbReference type="InterPro" id="IPR008884">
    <property type="entry name" value="TylF_MeTrfase"/>
</dbReference>